<reference evidence="1 2" key="1">
    <citation type="submission" date="2024-08" db="EMBL/GenBank/DDBJ databases">
        <title>Clostridium lapicellarii sp. nov., and Clostridium renhuaiense sp. nov., two species isolated from the mud in a fermentation cellar used for producing sauce-flavour Chinese liquors.</title>
        <authorList>
            <person name="Yang F."/>
            <person name="Wang H."/>
            <person name="Chen L.Q."/>
            <person name="Zhou N."/>
            <person name="Lu J.J."/>
            <person name="Pu X.X."/>
            <person name="Wan B."/>
            <person name="Wang L."/>
            <person name="Liu S.J."/>
        </authorList>
    </citation>
    <scope>NUCLEOTIDE SEQUENCE [LARGE SCALE GENOMIC DNA]</scope>
    <source>
        <strain evidence="1 2">MT-5</strain>
    </source>
</reference>
<dbReference type="Proteomes" id="UP001564657">
    <property type="component" value="Unassembled WGS sequence"/>
</dbReference>
<dbReference type="NCBIfam" id="NF038093">
    <property type="entry name" value="GrdX"/>
    <property type="match status" value="1"/>
</dbReference>
<name>A0ABV4BPG5_9CLOT</name>
<dbReference type="EMBL" id="JBGEWD010000009">
    <property type="protein sequence ID" value="MEY8000665.1"/>
    <property type="molecule type" value="Genomic_DNA"/>
</dbReference>
<accession>A0ABV4BPG5</accession>
<sequence>MIEPIIVVTNNPMCKEELTDKYKIDFIEGTVMDVLERVRNYIHGNHILLTHPLMSSIKPNETPYRTIIITEKTEDAIDINSLNYIERGIHTTEKFFRDYGIPHWSQKILDDFSLIDYDLVKYKL</sequence>
<proteinExistence type="predicted"/>
<protein>
    <submittedName>
        <fullName evidence="1">GrdX family protein</fullName>
    </submittedName>
</protein>
<evidence type="ECO:0000313" key="1">
    <source>
        <dbReference type="EMBL" id="MEY8000665.1"/>
    </source>
</evidence>
<organism evidence="1 2">
    <name type="scientific">Clostridium moutaii</name>
    <dbReference type="NCBI Taxonomy" id="3240932"/>
    <lineage>
        <taxon>Bacteria</taxon>
        <taxon>Bacillati</taxon>
        <taxon>Bacillota</taxon>
        <taxon>Clostridia</taxon>
        <taxon>Eubacteriales</taxon>
        <taxon>Clostridiaceae</taxon>
        <taxon>Clostridium</taxon>
    </lineage>
</organism>
<dbReference type="InterPro" id="IPR047735">
    <property type="entry name" value="GrdX-like"/>
</dbReference>
<evidence type="ECO:0000313" key="2">
    <source>
        <dbReference type="Proteomes" id="UP001564657"/>
    </source>
</evidence>
<gene>
    <name evidence="1" type="ORF">AB8U03_10720</name>
</gene>
<keyword evidence="2" id="KW-1185">Reference proteome</keyword>
<comment type="caution">
    <text evidence="1">The sequence shown here is derived from an EMBL/GenBank/DDBJ whole genome shotgun (WGS) entry which is preliminary data.</text>
</comment>
<dbReference type="RefSeq" id="WP_369704556.1">
    <property type="nucleotide sequence ID" value="NZ_JBGEWD010000009.1"/>
</dbReference>